<evidence type="ECO:0000313" key="3">
    <source>
        <dbReference type="EMBL" id="RKN58075.1"/>
    </source>
</evidence>
<comment type="caution">
    <text evidence="3">The sequence shown here is derived from an EMBL/GenBank/DDBJ whole genome shotgun (WGS) entry which is preliminary data.</text>
</comment>
<dbReference type="OrthoDB" id="3390544at2"/>
<organism evidence="3 4">
    <name type="scientific">Micromonospora costi</name>
    <dbReference type="NCBI Taxonomy" id="1530042"/>
    <lineage>
        <taxon>Bacteria</taxon>
        <taxon>Bacillati</taxon>
        <taxon>Actinomycetota</taxon>
        <taxon>Actinomycetes</taxon>
        <taxon>Micromonosporales</taxon>
        <taxon>Micromonosporaceae</taxon>
        <taxon>Micromonospora</taxon>
    </lineage>
</organism>
<accession>A0A3B0AC01</accession>
<gene>
    <name evidence="3" type="ORF">D7193_05615</name>
</gene>
<dbReference type="AlphaFoldDB" id="A0A3B0AC01"/>
<proteinExistence type="predicted"/>
<dbReference type="Proteomes" id="UP000279968">
    <property type="component" value="Unassembled WGS sequence"/>
</dbReference>
<evidence type="ECO:0000256" key="2">
    <source>
        <dbReference type="SAM" id="SignalP"/>
    </source>
</evidence>
<keyword evidence="2" id="KW-0732">Signal</keyword>
<dbReference type="PROSITE" id="PS51257">
    <property type="entry name" value="PROKAR_LIPOPROTEIN"/>
    <property type="match status" value="1"/>
</dbReference>
<evidence type="ECO:0000256" key="1">
    <source>
        <dbReference type="SAM" id="MobiDB-lite"/>
    </source>
</evidence>
<sequence length="170" mass="17491">MRRLIVPAFCVAALVLAGCGGADPADPAPAAGVDAPVDAGGDTGDAAPPPGCPFNAAQASELLGQPMVDQGNCLFGDGKGVASLTITTSSRLAGETTYDYERQQAGQIYQKVTDLDRGGKGYVAVKDIEGQAVVIDDRGAFTITLSSFERFGNPDGYEQALRRVIDALPA</sequence>
<name>A0A3B0AC01_9ACTN</name>
<feature type="chain" id="PRO_5017474977" description="DUF3558 domain-containing protein" evidence="2">
    <location>
        <begin position="23"/>
        <end position="170"/>
    </location>
</feature>
<dbReference type="EMBL" id="RBAN01000001">
    <property type="protein sequence ID" value="RKN58075.1"/>
    <property type="molecule type" value="Genomic_DNA"/>
</dbReference>
<keyword evidence="4" id="KW-1185">Reference proteome</keyword>
<feature type="region of interest" description="Disordered" evidence="1">
    <location>
        <begin position="30"/>
        <end position="50"/>
    </location>
</feature>
<feature type="compositionally biased region" description="Low complexity" evidence="1">
    <location>
        <begin position="30"/>
        <end position="46"/>
    </location>
</feature>
<dbReference type="RefSeq" id="WP_120778248.1">
    <property type="nucleotide sequence ID" value="NZ_JBHLUP010000009.1"/>
</dbReference>
<protein>
    <recommendedName>
        <fullName evidence="5">DUF3558 domain-containing protein</fullName>
    </recommendedName>
</protein>
<feature type="signal peptide" evidence="2">
    <location>
        <begin position="1"/>
        <end position="22"/>
    </location>
</feature>
<evidence type="ECO:0000313" key="4">
    <source>
        <dbReference type="Proteomes" id="UP000279968"/>
    </source>
</evidence>
<evidence type="ECO:0008006" key="5">
    <source>
        <dbReference type="Google" id="ProtNLM"/>
    </source>
</evidence>
<reference evidence="3 4" key="1">
    <citation type="journal article" date="2015" name="Int. J. Syst. Evol. Microbiol.">
        <title>Micromonospora costi sp. nov., isolated from a leaf of Costus speciosus.</title>
        <authorList>
            <person name="Thawai C."/>
        </authorList>
    </citation>
    <scope>NUCLEOTIDE SEQUENCE [LARGE SCALE GENOMIC DNA]</scope>
    <source>
        <strain evidence="3 4">CS1-12</strain>
    </source>
</reference>